<accession>B0RJE2</accession>
<reference evidence="2 3" key="1">
    <citation type="journal article" date="2008" name="J. Bacteriol.">
        <title>Genome of the actinomycete plant pathogen Clavibacter michiganensis subsp. sepedonicus suggests recent niche adaptation.</title>
        <authorList>
            <person name="Bentley S.D."/>
            <person name="Corton C."/>
            <person name="Brown S.E."/>
            <person name="Barron A."/>
            <person name="Clark L."/>
            <person name="Doggett J."/>
            <person name="Harris B."/>
            <person name="Ormond D."/>
            <person name="Quail M.A."/>
            <person name="May G."/>
            <person name="Francis D."/>
            <person name="Knudson D."/>
            <person name="Parkhill J."/>
            <person name="Ishimaru C.A."/>
        </authorList>
    </citation>
    <scope>NUCLEOTIDE SEQUENCE [LARGE SCALE GENOMIC DNA]</scope>
    <source>
        <strain evidence="3">ATCC 33113 / DSM 20744 / JCM 9667 / LMG 2889 / ICMP 2535 / C-1</strain>
    </source>
</reference>
<organism evidence="2 3">
    <name type="scientific">Clavibacter sepedonicus</name>
    <name type="common">Clavibacter michiganensis subsp. sepedonicus</name>
    <dbReference type="NCBI Taxonomy" id="31964"/>
    <lineage>
        <taxon>Bacteria</taxon>
        <taxon>Bacillati</taxon>
        <taxon>Actinomycetota</taxon>
        <taxon>Actinomycetes</taxon>
        <taxon>Micrococcales</taxon>
        <taxon>Microbacteriaceae</taxon>
        <taxon>Clavibacter</taxon>
    </lineage>
</organism>
<dbReference type="AlphaFoldDB" id="B0RJE2"/>
<dbReference type="InterPro" id="IPR027417">
    <property type="entry name" value="P-loop_NTPase"/>
</dbReference>
<protein>
    <submittedName>
        <fullName evidence="2">Uncharacterized protein</fullName>
    </submittedName>
</protein>
<dbReference type="eggNOG" id="COG0433">
    <property type="taxonomic scope" value="Bacteria"/>
</dbReference>
<dbReference type="RefSeq" id="WP_012300398.1">
    <property type="nucleotide sequence ID" value="NC_010408.1"/>
</dbReference>
<geneLocation type="plasmid" evidence="2 3">
    <name>pCSL1</name>
</geneLocation>
<feature type="region of interest" description="Disordered" evidence="1">
    <location>
        <begin position="447"/>
        <end position="506"/>
    </location>
</feature>
<keyword evidence="2" id="KW-0614">Plasmid</keyword>
<keyword evidence="3" id="KW-1185">Reference proteome</keyword>
<dbReference type="EMBL" id="AM849036">
    <property type="protein sequence ID" value="CAQ03332.1"/>
    <property type="molecule type" value="Genomic_DNA"/>
</dbReference>
<dbReference type="OrthoDB" id="4647520at2"/>
<dbReference type="KEGG" id="cms:pCSL0089"/>
<gene>
    <name evidence="2" type="ordered locus">pCSL0089</name>
</gene>
<dbReference type="HOGENOM" id="CLU_538297_0_0_11"/>
<dbReference type="Pfam" id="PF12846">
    <property type="entry name" value="AAA_10"/>
    <property type="match status" value="1"/>
</dbReference>
<dbReference type="Proteomes" id="UP000001318">
    <property type="component" value="Plasmid pCSL1"/>
</dbReference>
<evidence type="ECO:0000313" key="2">
    <source>
        <dbReference type="EMBL" id="CAQ03332.1"/>
    </source>
</evidence>
<dbReference type="Gene3D" id="3.40.50.300">
    <property type="entry name" value="P-loop containing nucleotide triphosphate hydrolases"/>
    <property type="match status" value="2"/>
</dbReference>
<feature type="compositionally biased region" description="Basic and acidic residues" evidence="1">
    <location>
        <begin position="459"/>
        <end position="471"/>
    </location>
</feature>
<dbReference type="SUPFAM" id="SSF52540">
    <property type="entry name" value="P-loop containing nucleoside triphosphate hydrolases"/>
    <property type="match status" value="1"/>
</dbReference>
<name>B0RJE2_CLASE</name>
<sequence>MTLQSYHSALGSSEKEVEVQGTLIIAVGGATPEEARDKAEFLRKDFKNLDFPLEVPLGAQEALWWAMWPGVPTERQVKEFTEITTGHDFSTLVPITSSDLGDDKGLLFAENTTSGTARPVFLNLEGQIQGDVSGSMGVAAEPGAGKTIVLKDTIGAVHDRGGIFVAIDRTASCEYGTFARSLDPEHTSIVDLTEPEFSLDPLRVFGPVVGASHMQTLLSALLGVPARSDGGVLLSELLAPEYAVKHQLTDAGALLEHVRGLATTNAEAKRLAGLMGLYANKQYGAVLFDGDLKPLDLTSRGIVFLTHGVALPEAHELTNPDLFREMGLPKLFGRAMYALLISIAREICFGNKDVLTLFVVDECFHVTASIEGAQELLTFYRDGRKHMAPVLVASQDARDFGDEISRGLIKNRILMRQTDTDLAITNLEWFHKDFGTDEELVKTVTEDLSPLGPDNTVPAERRGEGLMRDAQGRMGKIRKTVSLRPERRKATLSTPGMRGDREKVAS</sequence>
<evidence type="ECO:0000256" key="1">
    <source>
        <dbReference type="SAM" id="MobiDB-lite"/>
    </source>
</evidence>
<evidence type="ECO:0000313" key="3">
    <source>
        <dbReference type="Proteomes" id="UP000001318"/>
    </source>
</evidence>
<proteinExistence type="predicted"/>
<dbReference type="GeneID" id="29472828"/>